<dbReference type="PaxDb" id="880073-Calab_2317"/>
<evidence type="ECO:0000313" key="2">
    <source>
        <dbReference type="EMBL" id="APF17860.1"/>
    </source>
</evidence>
<dbReference type="OrthoDB" id="5366167at2"/>
<dbReference type="EMBL" id="CM001402">
    <property type="protein sequence ID" value="EHO41927.1"/>
    <property type="molecule type" value="Genomic_DNA"/>
</dbReference>
<dbReference type="Pfam" id="PF01370">
    <property type="entry name" value="Epimerase"/>
    <property type="match status" value="1"/>
</dbReference>
<evidence type="ECO:0000259" key="1">
    <source>
        <dbReference type="Pfam" id="PF01370"/>
    </source>
</evidence>
<dbReference type="STRING" id="880073.Cabys_1111"/>
<dbReference type="AlphaFoldDB" id="H1XXE2"/>
<dbReference type="InterPro" id="IPR001509">
    <property type="entry name" value="Epimerase_deHydtase"/>
</dbReference>
<dbReference type="InterPro" id="IPR036291">
    <property type="entry name" value="NAD(P)-bd_dom_sf"/>
</dbReference>
<evidence type="ECO:0000313" key="4">
    <source>
        <dbReference type="Proteomes" id="UP000004671"/>
    </source>
</evidence>
<dbReference type="Proteomes" id="UP000183868">
    <property type="component" value="Chromosome"/>
</dbReference>
<dbReference type="Gene3D" id="3.40.50.720">
    <property type="entry name" value="NAD(P)-binding Rossmann-like Domain"/>
    <property type="match status" value="1"/>
</dbReference>
<organism evidence="3 4">
    <name type="scientific">Caldithrix abyssi DSM 13497</name>
    <dbReference type="NCBI Taxonomy" id="880073"/>
    <lineage>
        <taxon>Bacteria</taxon>
        <taxon>Pseudomonadati</taxon>
        <taxon>Calditrichota</taxon>
        <taxon>Calditrichia</taxon>
        <taxon>Calditrichales</taxon>
        <taxon>Calditrichaceae</taxon>
        <taxon>Caldithrix</taxon>
    </lineage>
</organism>
<dbReference type="RefSeq" id="WP_006929114.1">
    <property type="nucleotide sequence ID" value="NZ_CM001402.1"/>
</dbReference>
<dbReference type="eggNOG" id="COG0451">
    <property type="taxonomic scope" value="Bacteria"/>
</dbReference>
<gene>
    <name evidence="2" type="ORF">Cabys_1111</name>
    <name evidence="3" type="ORF">Calab_2317</name>
</gene>
<dbReference type="PANTHER" id="PTHR43245:SF58">
    <property type="entry name" value="BLL5923 PROTEIN"/>
    <property type="match status" value="1"/>
</dbReference>
<dbReference type="HOGENOM" id="CLU_007383_6_1_0"/>
<name>H1XXE2_CALAY</name>
<reference evidence="3 4" key="1">
    <citation type="submission" date="2011-09" db="EMBL/GenBank/DDBJ databases">
        <title>The permanent draft genome of Caldithrix abyssi DSM 13497.</title>
        <authorList>
            <consortium name="US DOE Joint Genome Institute (JGI-PGF)"/>
            <person name="Lucas S."/>
            <person name="Han J."/>
            <person name="Lapidus A."/>
            <person name="Bruce D."/>
            <person name="Goodwin L."/>
            <person name="Pitluck S."/>
            <person name="Peters L."/>
            <person name="Kyrpides N."/>
            <person name="Mavromatis K."/>
            <person name="Ivanova N."/>
            <person name="Mikhailova N."/>
            <person name="Chertkov O."/>
            <person name="Detter J.C."/>
            <person name="Tapia R."/>
            <person name="Han C."/>
            <person name="Land M."/>
            <person name="Hauser L."/>
            <person name="Markowitz V."/>
            <person name="Cheng J.-F."/>
            <person name="Hugenholtz P."/>
            <person name="Woyke T."/>
            <person name="Wu D."/>
            <person name="Spring S."/>
            <person name="Brambilla E."/>
            <person name="Klenk H.-P."/>
            <person name="Eisen J.A."/>
        </authorList>
    </citation>
    <scope>NUCLEOTIDE SEQUENCE [LARGE SCALE GENOMIC DNA]</scope>
    <source>
        <strain evidence="3 4">DSM 13497</strain>
    </source>
</reference>
<accession>H1XXE2</accession>
<evidence type="ECO:0000313" key="3">
    <source>
        <dbReference type="EMBL" id="EHO41927.1"/>
    </source>
</evidence>
<evidence type="ECO:0000313" key="5">
    <source>
        <dbReference type="Proteomes" id="UP000183868"/>
    </source>
</evidence>
<dbReference type="Proteomes" id="UP000004671">
    <property type="component" value="Chromosome"/>
</dbReference>
<keyword evidence="4" id="KW-1185">Reference proteome</keyword>
<dbReference type="PANTHER" id="PTHR43245">
    <property type="entry name" value="BIFUNCTIONAL POLYMYXIN RESISTANCE PROTEIN ARNA"/>
    <property type="match status" value="1"/>
</dbReference>
<dbReference type="InterPro" id="IPR050177">
    <property type="entry name" value="Lipid_A_modif_metabolic_enz"/>
</dbReference>
<dbReference type="EMBL" id="CP018099">
    <property type="protein sequence ID" value="APF17860.1"/>
    <property type="molecule type" value="Genomic_DNA"/>
</dbReference>
<feature type="domain" description="NAD-dependent epimerase/dehydratase" evidence="1">
    <location>
        <begin position="3"/>
        <end position="192"/>
    </location>
</feature>
<dbReference type="KEGG" id="caby:Cabys_1111"/>
<protein>
    <submittedName>
        <fullName evidence="3">NAD-dependent epimerase/dehydratase</fullName>
    </submittedName>
    <submittedName>
        <fullName evidence="2">UDP-glucose 4-epimerase</fullName>
    </submittedName>
</protein>
<proteinExistence type="predicted"/>
<sequence length="316" mass="35485">MHVLLTGASGFMGKNVAEYLLKSGFKVTAPVRKESLQRISPLKSYARFNAVGGAFWDIVALKALEETPDVIVHLAAIRGAGKASARAYERINVRGTQNLLDWARAHEVQRFLYVSTVGVLGTIPHRLPGRADDPPLPDGVYHQTKFLAEKCLRQINDARFKSLILRPTITYGPQDDGFLSRMAQLIRGGKMILPEKEVRIHLLDVFAFAQLIKQAIEGDLFNNQTYLVADEAPISLERLANMIRDFKGGRVWRLPDLIFQAGKKVSGALRLNALKTSLQLISESWYYDIAPAVKELEYRPVQTEAKIKEYLQAHVY</sequence>
<reference evidence="2 5" key="2">
    <citation type="submission" date="2016-11" db="EMBL/GenBank/DDBJ databases">
        <title>Genomic analysis of Caldithrix abyssi and proposal of a novel bacterial phylum Caldithrichaeota.</title>
        <authorList>
            <person name="Kublanov I."/>
            <person name="Sigalova O."/>
            <person name="Gavrilov S."/>
            <person name="Lebedinsky A."/>
            <person name="Ivanova N."/>
            <person name="Daum C."/>
            <person name="Reddy T."/>
            <person name="Klenk H.P."/>
            <person name="Goker M."/>
            <person name="Reva O."/>
            <person name="Miroshnichenko M."/>
            <person name="Kyprides N."/>
            <person name="Woyke T."/>
            <person name="Gelfand M."/>
        </authorList>
    </citation>
    <scope>NUCLEOTIDE SEQUENCE [LARGE SCALE GENOMIC DNA]</scope>
    <source>
        <strain evidence="2 5">LF13</strain>
    </source>
</reference>
<dbReference type="InParanoid" id="H1XXE2"/>
<dbReference type="SUPFAM" id="SSF51735">
    <property type="entry name" value="NAD(P)-binding Rossmann-fold domains"/>
    <property type="match status" value="1"/>
</dbReference>